<dbReference type="AlphaFoldDB" id="A0A382VD23"/>
<organism evidence="1">
    <name type="scientific">marine metagenome</name>
    <dbReference type="NCBI Taxonomy" id="408172"/>
    <lineage>
        <taxon>unclassified sequences</taxon>
        <taxon>metagenomes</taxon>
        <taxon>ecological metagenomes</taxon>
    </lineage>
</organism>
<proteinExistence type="predicted"/>
<gene>
    <name evidence="1" type="ORF">METZ01_LOCUS397204</name>
</gene>
<name>A0A382VD23_9ZZZZ</name>
<evidence type="ECO:0008006" key="2">
    <source>
        <dbReference type="Google" id="ProtNLM"/>
    </source>
</evidence>
<evidence type="ECO:0000313" key="1">
    <source>
        <dbReference type="EMBL" id="SVD44350.1"/>
    </source>
</evidence>
<feature type="non-terminal residue" evidence="1">
    <location>
        <position position="223"/>
    </location>
</feature>
<protein>
    <recommendedName>
        <fullName evidence="2">Bacteriophage/plasmid primase P4 C-terminal domain-containing protein</fullName>
    </recommendedName>
</protein>
<sequence length="223" mass="25271">MAKNSGWDGSYNIKNDLAFKLLQEEKKRKLKHFNDRLAVVMIEGKAVIVYREEDAATNVMTTRFSNSGSVKILYCNKFLPLPVEENASKRDVKLTPIFDYWLVWSGRNEFKQIVFKPMPGMVAGSIDLPNNEPILNLYQGLAFKPTPGNFDLILDHIREVWCTGNEALFKYVINWLARMFQIPGERGHTALVLHSGEGTGKNIIVDILVSAFGMMLLPIAYTT</sequence>
<reference evidence="1" key="1">
    <citation type="submission" date="2018-05" db="EMBL/GenBank/DDBJ databases">
        <authorList>
            <person name="Lanie J.A."/>
            <person name="Ng W.-L."/>
            <person name="Kazmierczak K.M."/>
            <person name="Andrzejewski T.M."/>
            <person name="Davidsen T.M."/>
            <person name="Wayne K.J."/>
            <person name="Tettelin H."/>
            <person name="Glass J.I."/>
            <person name="Rusch D."/>
            <person name="Podicherti R."/>
            <person name="Tsui H.-C.T."/>
            <person name="Winkler M.E."/>
        </authorList>
    </citation>
    <scope>NUCLEOTIDE SEQUENCE</scope>
</reference>
<dbReference type="EMBL" id="UINC01150999">
    <property type="protein sequence ID" value="SVD44350.1"/>
    <property type="molecule type" value="Genomic_DNA"/>
</dbReference>
<accession>A0A382VD23</accession>